<dbReference type="Gene3D" id="3.30.300.30">
    <property type="match status" value="1"/>
</dbReference>
<feature type="region of interest" description="N-terminal hotdog fold" evidence="10">
    <location>
        <begin position="591"/>
        <end position="731"/>
    </location>
</feature>
<feature type="compositionally biased region" description="Low complexity" evidence="11">
    <location>
        <begin position="2201"/>
        <end position="2213"/>
    </location>
</feature>
<name>A0ABR2HLQ1_9PEZI</name>
<dbReference type="PROSITE" id="PS52019">
    <property type="entry name" value="PKS_MFAS_DH"/>
    <property type="match status" value="1"/>
</dbReference>
<dbReference type="PROSITE" id="PS50075">
    <property type="entry name" value="CARRIER"/>
    <property type="match status" value="2"/>
</dbReference>
<dbReference type="SMART" id="SM00822">
    <property type="entry name" value="PKS_KR"/>
    <property type="match status" value="1"/>
</dbReference>
<dbReference type="SMART" id="SM00826">
    <property type="entry name" value="PKS_DH"/>
    <property type="match status" value="1"/>
</dbReference>
<feature type="region of interest" description="Disordered" evidence="11">
    <location>
        <begin position="2158"/>
        <end position="2279"/>
    </location>
</feature>
<feature type="region of interest" description="C-terminal hotdog fold" evidence="10">
    <location>
        <begin position="748"/>
        <end position="904"/>
    </location>
</feature>
<feature type="domain" description="PKS/mFAS DH" evidence="13">
    <location>
        <begin position="591"/>
        <end position="904"/>
    </location>
</feature>
<dbReference type="SUPFAM" id="SSF52151">
    <property type="entry name" value="FabD/lysophospholipase-like"/>
    <property type="match status" value="1"/>
</dbReference>
<evidence type="ECO:0000256" key="6">
    <source>
        <dbReference type="ARBA" id="ARBA00022737"/>
    </source>
</evidence>
<evidence type="ECO:0000256" key="2">
    <source>
        <dbReference type="ARBA" id="ARBA00022553"/>
    </source>
</evidence>
<evidence type="ECO:0000256" key="8">
    <source>
        <dbReference type="ARBA" id="ARBA00023268"/>
    </source>
</evidence>
<dbReference type="InterPro" id="IPR049900">
    <property type="entry name" value="PKS_mFAS_DH"/>
</dbReference>
<dbReference type="PROSITE" id="PS00012">
    <property type="entry name" value="PHOSPHOPANTETHEINE"/>
    <property type="match status" value="1"/>
</dbReference>
<dbReference type="InterPro" id="IPR001242">
    <property type="entry name" value="Condensation_dom"/>
</dbReference>
<dbReference type="Proteomes" id="UP001390339">
    <property type="component" value="Unassembled WGS sequence"/>
</dbReference>
<dbReference type="Gene3D" id="3.30.559.10">
    <property type="entry name" value="Chloramphenicol acetyltransferase-like domain"/>
    <property type="match status" value="1"/>
</dbReference>
<dbReference type="InterPro" id="IPR042104">
    <property type="entry name" value="PKS_dehydratase_sf"/>
</dbReference>
<dbReference type="InterPro" id="IPR001227">
    <property type="entry name" value="Ac_transferase_dom_sf"/>
</dbReference>
<dbReference type="Gene3D" id="3.40.50.12780">
    <property type="entry name" value="N-terminal domain of ligase-like"/>
    <property type="match status" value="1"/>
</dbReference>
<dbReference type="SUPFAM" id="SSF55048">
    <property type="entry name" value="Probable ACP-binding domain of malonyl-CoA ACP transacylase"/>
    <property type="match status" value="1"/>
</dbReference>
<dbReference type="InterPro" id="IPR057326">
    <property type="entry name" value="KR_dom"/>
</dbReference>
<gene>
    <name evidence="14" type="ORF">PGQ11_015547</name>
</gene>
<keyword evidence="4" id="KW-0489">Methyltransferase</keyword>
<keyword evidence="5" id="KW-0808">Transferase</keyword>
<feature type="active site" description="Proton acceptor; for dehydratase activity" evidence="10">
    <location>
        <position position="623"/>
    </location>
</feature>
<evidence type="ECO:0000259" key="12">
    <source>
        <dbReference type="PROSITE" id="PS50075"/>
    </source>
</evidence>
<dbReference type="PANTHER" id="PTHR43775">
    <property type="entry name" value="FATTY ACID SYNTHASE"/>
    <property type="match status" value="1"/>
</dbReference>
<keyword evidence="7" id="KW-0560">Oxidoreductase</keyword>
<dbReference type="EMBL" id="JAPCWZ010000010">
    <property type="protein sequence ID" value="KAK8849067.1"/>
    <property type="molecule type" value="Genomic_DNA"/>
</dbReference>
<dbReference type="InterPro" id="IPR016039">
    <property type="entry name" value="Thiolase-like"/>
</dbReference>
<protein>
    <submittedName>
        <fullName evidence="14">Polyketide synthase</fullName>
    </submittedName>
</protein>
<sequence length="3737" mass="405811">MKVLAAIKHRVIPPNLLFEELNPSVAPYYGPLSIPTTARPWPQLPPGTPARASVNSFGFGGTNAHAIIESFEEERKLPSSSFLSLTSREETVAGQKLTAGPLLFSAASGTSLLRSVQAHLTHLKEHPEIDLGDLSWTLQTRRSAHGVRTFFSAASRDDALKSMEDWVQSHEKTSSSNIGYQPRLINPKEAPGILGIFTGQGAQWPEMGRRLLEQSPLFRSTIEACEKVLQSLPTADVPAWSLVQELTADATSSRLHQAALAQPLSTAVQLGLIDLLHASGVRFDAVVGHSSGEIAAVYAAGIISRAGAMQISYYRGVHAGLARGPDGQRGAMMAAGLPLDKAMLFCGRPQFEGRLKVAASNAPQGVTLSGDADAIEEAKTQLDADGVFARLLKVDTAYHSHHMLPCAEPYLQSLRSCDIEVRPPRSGTCVWSSSVRGDTELLRGDLEELKGPYWVANMAQTVLFTQAIESSLWHGGPFDLAIEVGPHPALKGPSEQTFKAVYGSTPLYTGVLKRGTHDVEAFGAGIGTMWMQLGPSAIDFAGLRKGFQSAKEVPAPKVVQNLPAYSWDHEQIHWRESPLSRRYRTGKDTGHELLGRRAPDDTQREMRWRNILRLSELPWLRGHEVLGEVLLPGAAYVSLAVEAAGQLGKTLSRHVRLIQVENVDIMRPVVVPNNRDGVETLFTVRLHDNSPNRGEDDTMRGDFSYYVCVDAVAGTMMNACSGEFAVQFGESSSDAPALPLRDAARAHLVDVGCDRIYSMFDGVGLKYTGPFHALTKSSRSLDYAIASGTWSSSLLGDKFAVHPAQLDVAFQTLLVAQSHPASGQTTTALLPSHIDRVVVDPSATPRPSEPANDEEEVQADFESWAVGQSANSLTGDVNVYTASGKTLVQVEGLTLNMVGEPNASLDRPVFAKTIWTRDIAVGGLPEMERDAVEDDELLELTEDLERVALFYAQRLAKEVASDDQSKFQPHHRKLLAANAEHLKLAATGRHPMLRKEWLSDGPELLPKMDAAHPDAVQLKMLHAVGGNYTQIVRGELAQLQVMTKDDLLNRFFMDDLGCIRVNRFLADALREVTIKYPRCDILEIGAGTGGTTWSVLNAIDDAYASYTFTDVSPAFLPAAQQKFADFVDKMVFKTLDVENDPALQGYVPHSYDIVVAANVLHATRNLERTMKHVRSMLRPGGYLLLFETTGVQNMSIPFIFGGLPSWWPGEEPERKFGAIVRTLRWDEILQNTGFSGLDMVKHDVADESKHTTALLVTQAVDDTVLRLREPLAEIGSAPAPAEELLLVGGKNLATTKMLSEMQKLLPRSWRNRMRSIKSVDDVDDLLDINPGTDVICLHDLDEPLFASTMTGPCLAALQKLLMNANNLLWVTSATNSQKHAPRATMFHGIARIAPVEMPHLHLQVLGLESNLGPAVRARHAIEAFLRLKEAASSEISSEGTEEKALMWAQEPEVEVFANGDVMIPRVVPDKDLNQTYIASKRTVTNTTDATDLPVRAVYGSNRVTLQVSDGAADKSGIDERSTSKVQVDYSLHLPSQEGEGLYLVCGKCTGSSSPVLALSSTNASIITVPSDHLIPLNYDSCTPELLVAAANQLFAQTISSSATSGRAVLLYGAEPSLAAELSPLLSQQGSRVYFATSDEQAPDEWIKLHAQSSKRSIQRVLPGDVALFVQCSTMQPRLTDSICDSLPGDCEFRRLNADLLKQTGSNEVPAISTWFKDGLFKSAIDTQMLSIPDTVKAVGLAGTQVSTLTAKRYITNWEERESLPLTAAPLNTDKLFQSDRTYLMVGAAGGLGFSICKWVLAHGAKHMVITSRNPRVDDAELEPFRRAGASIEVVAMDVTNRASVERVVETVRTTMPPIAGVCNAAMVLSDKLFLDMSLEQLNGTLGPKVDGSEILDSVFSADELDFFIMLSSSATVLGNNGQANYHIANLYMESLAAQRRARGQAGSIIHVGHITDVGYVVSSKDRTAFLEEYFRTIRLIPCSETDVHHAFAQAIRGGQSDSNGISPDIIMGIEPATRPLDADVADAVKSKIPWLLNPRLGHLVPFAMVNNGLSGQGAVAKTGSVMQRAQDAETEEEAAEVVLEAFSQKLEMTLGLPEGRVLETAQRPIIDLGIDSLVAVEIRTWFLKELGTEVPVVKLLGGDSAALICNNAAKTVLSKMSKKDGQTTTKSESPIQNGGDASATVPPASQGHQKSLSDVPSSNITSTNGSISGAEDDTVTSASQDGNSTETGLSITRPGSTASSINGQQASDANKEKKTWNDDTTTKISSAPSPQQPIETVRQERMSRAQARIWFLSKHLEDPTAYNMVFHYRVTGDLNLARLRHALHVVAQHHECLRMCFYHAAGDGYAMQGLMPKSAFEFRHVSGADEQQFELCMADMKTRHWDIEAGKTFAVTCLSRGAGEHDLVFGYHHIISDVVGLGVMLQDLDRAYRMQPLGQVASHIEYTARETERETGSAYDTKLAFWRDEFSTLPDTLPMLPMATLRARPNKPSSRQSDKRIHSDYRTLTSEQASAVKAVCAKLRVSPFHFYLATLQILLTRLAGVEDVCIGVVDANRGEEELSQRLVGCLVNVLPVRGQVAPRDSFAEVARAASRKALGAFSHAGVPIDLLLEAVNAPRSADGVTPPLFQAAINYRAAGWGEQPLGPDCSVKLTLDDGKDAEPPYDISLGIMDMGNAYHLDLHCQSALYSSDATSAITDIYLRLIDVFTADPEISVERPSLYDDAQVQQALSLGKGPKVDFGWPETLSQRVRDMVHLYPAEPAVSDGSATLTYSKLAARVDNAAKALRDTGCITGDRIAVLCEPSTDSVVAMLAILQAGCVYVPLDVSLPVARHAAMVQTCEPSMLVYHEATKTRVQELKGESHSLLQELSLDDFSTEGQEAQLSEIKPLDPKAPAILLFTSGSTGTPKGIVLTQSNFVNHLALKKQELNLERENVLQQSSLGFDMSVIQTFCALANGGHLFIVPSEKRRDPVALTDLLCSQKVSLTIATPSEYLAWLRYGDNAALKGHTAWRNACMGGEPISSQLRTELRKLDLQDLRLTNCYGPTEITAAATFQAIDLDSGDADDNSEEQILRTKHAVGKALPNYTVQIIDATGRTQPLNNTGEICIGGEGLALGYLNLPEETQKRFVADPITGERLYRTGDQGRLLSDGTLLCFGRLDGDTQVKVRGLRVELQEIEVALLHAADGMLNAVIVSKRDGDVLIAHATATPGQEKDIDEVKLSQILSRLRLPQYFVPISIIVLDALPTNANGKLDRRAIAALPLPEAQQESSAEAVPMNVREGELRLLWEKVLPQSALAGRRLTPSSDFFLNGGNSLVLMRLQAAIRESMGIKVSTRALYRDSTLATMAKTVFEAREADALANADEVQDIDWAAETAVPEWLKKEVQETISAPEDSNTEKKDDTKPLEVVLTGSTAFLGGRILAKLLESPTVGTIHCIAVPTDDEHLLPANNDKIRCYTGSLADPTLGLSAAEQSRLSQTADAIVHAGASGHCLNNYPTLRAPNLGSTHRLASLALPRSLPLLFVSSNRVALLGGRTEQRAESLAAFLPPLDGSEGYTASKWAGEVFLENLAAYHQEESEKILNSKSDKGSSWSPAIHRPCIPVGDQAPNSDSMNAILRYSLDMKCVPRLRRSRGYIDFTSVDDIAAGIVDAVLLPSESDGGEGGGVRFQHHSSNVRVPMEGFAAHLGKVYGGQFDELPMREWMGLASKAGIDPLITAYLDGVVDTDEEMTFPYLGE</sequence>
<dbReference type="Gene3D" id="3.30.559.30">
    <property type="entry name" value="Nonribosomal peptide synthetase, condensation domain"/>
    <property type="match status" value="1"/>
</dbReference>
<dbReference type="SUPFAM" id="SSF51735">
    <property type="entry name" value="NAD(P)-binding Rossmann-fold domains"/>
    <property type="match status" value="2"/>
</dbReference>
<dbReference type="Pfam" id="PF07993">
    <property type="entry name" value="NAD_binding_4"/>
    <property type="match status" value="1"/>
</dbReference>
<dbReference type="InterPro" id="IPR049551">
    <property type="entry name" value="PKS_DH_C"/>
</dbReference>
<dbReference type="InterPro" id="IPR050091">
    <property type="entry name" value="PKS_NRPS_Biosynth_Enz"/>
</dbReference>
<dbReference type="InterPro" id="IPR000873">
    <property type="entry name" value="AMP-dep_synth/lig_dom"/>
</dbReference>
<evidence type="ECO:0000259" key="13">
    <source>
        <dbReference type="PROSITE" id="PS52019"/>
    </source>
</evidence>
<accession>A0ABR2HLQ1</accession>
<keyword evidence="2" id="KW-0597">Phosphoprotein</keyword>
<feature type="compositionally biased region" description="Polar residues" evidence="11">
    <location>
        <begin position="2166"/>
        <end position="2176"/>
    </location>
</feature>
<evidence type="ECO:0000256" key="11">
    <source>
        <dbReference type="SAM" id="MobiDB-lite"/>
    </source>
</evidence>
<dbReference type="CDD" id="cd19532">
    <property type="entry name" value="C_PKS-NRPS"/>
    <property type="match status" value="1"/>
</dbReference>
<comment type="caution">
    <text evidence="14">The sequence shown here is derived from an EMBL/GenBank/DDBJ whole genome shotgun (WGS) entry which is preliminary data.</text>
</comment>
<keyword evidence="8" id="KW-0511">Multifunctional enzyme</keyword>
<dbReference type="Gene3D" id="1.10.1200.10">
    <property type="entry name" value="ACP-like"/>
    <property type="match status" value="1"/>
</dbReference>
<evidence type="ECO:0000256" key="10">
    <source>
        <dbReference type="PROSITE-ProRule" id="PRU01363"/>
    </source>
</evidence>
<evidence type="ECO:0000256" key="9">
    <source>
        <dbReference type="ARBA" id="ARBA00029443"/>
    </source>
</evidence>
<feature type="compositionally biased region" description="Polar residues" evidence="11">
    <location>
        <begin position="2266"/>
        <end position="2278"/>
    </location>
</feature>
<dbReference type="InterPro" id="IPR020806">
    <property type="entry name" value="PKS_PP-bd"/>
</dbReference>
<dbReference type="Pfam" id="PF14765">
    <property type="entry name" value="PS-DH"/>
    <property type="match status" value="1"/>
</dbReference>
<dbReference type="Pfam" id="PF21089">
    <property type="entry name" value="PKS_DH_N"/>
    <property type="match status" value="1"/>
</dbReference>
<feature type="active site" description="Proton donor; for dehydratase activity" evidence="10">
    <location>
        <position position="807"/>
    </location>
</feature>
<keyword evidence="1" id="KW-0596">Phosphopantetheine</keyword>
<dbReference type="SUPFAM" id="SSF47336">
    <property type="entry name" value="ACP-like"/>
    <property type="match status" value="2"/>
</dbReference>
<evidence type="ECO:0000256" key="4">
    <source>
        <dbReference type="ARBA" id="ARBA00022603"/>
    </source>
</evidence>
<dbReference type="Gene3D" id="3.40.47.10">
    <property type="match status" value="1"/>
</dbReference>
<dbReference type="Pfam" id="PF00501">
    <property type="entry name" value="AMP-binding"/>
    <property type="match status" value="1"/>
</dbReference>
<dbReference type="SUPFAM" id="SSF53335">
    <property type="entry name" value="S-adenosyl-L-methionine-dependent methyltransferases"/>
    <property type="match status" value="1"/>
</dbReference>
<dbReference type="InterPro" id="IPR020845">
    <property type="entry name" value="AMP-binding_CS"/>
</dbReference>
<dbReference type="InterPro" id="IPR006162">
    <property type="entry name" value="Ppantetheine_attach_site"/>
</dbReference>
<dbReference type="InterPro" id="IPR036291">
    <property type="entry name" value="NAD(P)-bd_dom_sf"/>
</dbReference>
<dbReference type="Pfam" id="PF22621">
    <property type="entry name" value="CurL-like_PKS_C"/>
    <property type="match status" value="1"/>
</dbReference>
<dbReference type="InterPro" id="IPR013968">
    <property type="entry name" value="PKS_KR"/>
</dbReference>
<evidence type="ECO:0000313" key="15">
    <source>
        <dbReference type="Proteomes" id="UP001390339"/>
    </source>
</evidence>
<dbReference type="InterPro" id="IPR014043">
    <property type="entry name" value="Acyl_transferase_dom"/>
</dbReference>
<dbReference type="Pfam" id="PF00550">
    <property type="entry name" value="PP-binding"/>
    <property type="match status" value="2"/>
</dbReference>
<dbReference type="SMART" id="SM00827">
    <property type="entry name" value="PKS_AT"/>
    <property type="match status" value="1"/>
</dbReference>
<feature type="domain" description="Carrier" evidence="12">
    <location>
        <begin position="2080"/>
        <end position="2156"/>
    </location>
</feature>
<dbReference type="Gene3D" id="3.40.50.720">
    <property type="entry name" value="NAD(P)-binding Rossmann-like Domain"/>
    <property type="match status" value="2"/>
</dbReference>
<dbReference type="Pfam" id="PF08659">
    <property type="entry name" value="KR"/>
    <property type="match status" value="1"/>
</dbReference>
<dbReference type="InterPro" id="IPR045851">
    <property type="entry name" value="AMP-bd_C_sf"/>
</dbReference>
<evidence type="ECO:0000256" key="1">
    <source>
        <dbReference type="ARBA" id="ARBA00022450"/>
    </source>
</evidence>
<keyword evidence="15" id="KW-1185">Reference proteome</keyword>
<dbReference type="InterPro" id="IPR049552">
    <property type="entry name" value="PKS_DH_N"/>
</dbReference>
<dbReference type="Pfam" id="PF08242">
    <property type="entry name" value="Methyltransf_12"/>
    <property type="match status" value="1"/>
</dbReference>
<dbReference type="InterPro" id="IPR023213">
    <property type="entry name" value="CAT-like_dom_sf"/>
</dbReference>
<dbReference type="PANTHER" id="PTHR43775:SF20">
    <property type="entry name" value="HYBRID PKS-NRPS SYNTHETASE APDA"/>
    <property type="match status" value="1"/>
</dbReference>
<dbReference type="NCBIfam" id="TIGR01733">
    <property type="entry name" value="AA-adenyl-dom"/>
    <property type="match status" value="1"/>
</dbReference>
<dbReference type="InterPro" id="IPR029063">
    <property type="entry name" value="SAM-dependent_MTases_sf"/>
</dbReference>
<dbReference type="Gene3D" id="3.10.129.110">
    <property type="entry name" value="Polyketide synthase dehydratase"/>
    <property type="match status" value="1"/>
</dbReference>
<keyword evidence="3" id="KW-0436">Ligase</keyword>
<dbReference type="InterPro" id="IPR010071">
    <property type="entry name" value="AA_adenyl_dom"/>
</dbReference>
<feature type="compositionally biased region" description="Basic and acidic residues" evidence="11">
    <location>
        <begin position="2253"/>
        <end position="2265"/>
    </location>
</feature>
<dbReference type="SMART" id="SM00823">
    <property type="entry name" value="PKS_PP"/>
    <property type="match status" value="2"/>
</dbReference>
<dbReference type="CDD" id="cd02440">
    <property type="entry name" value="AdoMet_MTases"/>
    <property type="match status" value="1"/>
</dbReference>
<dbReference type="InterPro" id="IPR016035">
    <property type="entry name" value="Acyl_Trfase/lysoPLipase"/>
</dbReference>
<organism evidence="14 15">
    <name type="scientific">Apiospora arundinis</name>
    <dbReference type="NCBI Taxonomy" id="335852"/>
    <lineage>
        <taxon>Eukaryota</taxon>
        <taxon>Fungi</taxon>
        <taxon>Dikarya</taxon>
        <taxon>Ascomycota</taxon>
        <taxon>Pezizomycotina</taxon>
        <taxon>Sordariomycetes</taxon>
        <taxon>Xylariomycetidae</taxon>
        <taxon>Amphisphaeriales</taxon>
        <taxon>Apiosporaceae</taxon>
        <taxon>Apiospora</taxon>
    </lineage>
</organism>
<dbReference type="SUPFAM" id="SSF53901">
    <property type="entry name" value="Thiolase-like"/>
    <property type="match status" value="1"/>
</dbReference>
<comment type="similarity">
    <text evidence="9">In the C-terminal section; belongs to the NRP synthetase family.</text>
</comment>
<dbReference type="InterPro" id="IPR013217">
    <property type="entry name" value="Methyltransf_12"/>
</dbReference>
<evidence type="ECO:0000256" key="5">
    <source>
        <dbReference type="ARBA" id="ARBA00022679"/>
    </source>
</evidence>
<feature type="compositionally biased region" description="Polar residues" evidence="11">
    <location>
        <begin position="2190"/>
        <end position="2200"/>
    </location>
</feature>
<dbReference type="Gene3D" id="3.30.70.3290">
    <property type="match status" value="1"/>
</dbReference>
<keyword evidence="6" id="KW-0677">Repeat</keyword>
<dbReference type="Pfam" id="PF00668">
    <property type="entry name" value="Condensation"/>
    <property type="match status" value="1"/>
</dbReference>
<dbReference type="InterPro" id="IPR036736">
    <property type="entry name" value="ACP-like_sf"/>
</dbReference>
<dbReference type="Gene3D" id="3.40.50.150">
    <property type="entry name" value="Vaccinia Virus protein VP39"/>
    <property type="match status" value="1"/>
</dbReference>
<dbReference type="SUPFAM" id="SSF52777">
    <property type="entry name" value="CoA-dependent acyltransferases"/>
    <property type="match status" value="2"/>
</dbReference>
<proteinExistence type="inferred from homology"/>
<evidence type="ECO:0000256" key="3">
    <source>
        <dbReference type="ARBA" id="ARBA00022598"/>
    </source>
</evidence>
<dbReference type="InterPro" id="IPR016036">
    <property type="entry name" value="Malonyl_transacylase_ACP-bd"/>
</dbReference>
<dbReference type="InterPro" id="IPR009081">
    <property type="entry name" value="PP-bd_ACP"/>
</dbReference>
<dbReference type="CDD" id="cd05930">
    <property type="entry name" value="A_NRPS"/>
    <property type="match status" value="1"/>
</dbReference>
<feature type="compositionally biased region" description="Polar residues" evidence="11">
    <location>
        <begin position="2219"/>
        <end position="2252"/>
    </location>
</feature>
<dbReference type="InterPro" id="IPR042099">
    <property type="entry name" value="ANL_N_sf"/>
</dbReference>
<reference evidence="14 15" key="1">
    <citation type="journal article" date="2024" name="IMA Fungus">
        <title>Apiospora arundinis, a panoply of carbohydrate-active enzymes and secondary metabolites.</title>
        <authorList>
            <person name="Sorensen T."/>
            <person name="Petersen C."/>
            <person name="Muurmann A.T."/>
            <person name="Christiansen J.V."/>
            <person name="Brundto M.L."/>
            <person name="Overgaard C.K."/>
            <person name="Boysen A.T."/>
            <person name="Wollenberg R.D."/>
            <person name="Larsen T.O."/>
            <person name="Sorensen J.L."/>
            <person name="Nielsen K.L."/>
            <person name="Sondergaard T.E."/>
        </authorList>
    </citation>
    <scope>NUCLEOTIDE SEQUENCE [LARGE SCALE GENOMIC DNA]</scope>
    <source>
        <strain evidence="14 15">AAU 773</strain>
    </source>
</reference>
<dbReference type="Pfam" id="PF00698">
    <property type="entry name" value="Acyl_transf_1"/>
    <property type="match status" value="1"/>
</dbReference>
<dbReference type="InterPro" id="IPR013120">
    <property type="entry name" value="FAR_NAD-bd"/>
</dbReference>
<evidence type="ECO:0000313" key="14">
    <source>
        <dbReference type="EMBL" id="KAK8849067.1"/>
    </source>
</evidence>
<evidence type="ECO:0000256" key="7">
    <source>
        <dbReference type="ARBA" id="ARBA00023002"/>
    </source>
</evidence>
<dbReference type="PROSITE" id="PS00455">
    <property type="entry name" value="AMP_BINDING"/>
    <property type="match status" value="1"/>
</dbReference>
<dbReference type="SUPFAM" id="SSF56801">
    <property type="entry name" value="Acetyl-CoA synthetase-like"/>
    <property type="match status" value="1"/>
</dbReference>
<dbReference type="InterPro" id="IPR020807">
    <property type="entry name" value="PKS_DH"/>
</dbReference>
<feature type="domain" description="Carrier" evidence="12">
    <location>
        <begin position="3276"/>
        <end position="3356"/>
    </location>
</feature>
<dbReference type="Gene3D" id="3.40.366.10">
    <property type="entry name" value="Malonyl-Coenzyme A Acyl Carrier Protein, domain 2"/>
    <property type="match status" value="1"/>
</dbReference>